<feature type="domain" description="Putative zinc-finger" evidence="4">
    <location>
        <begin position="3"/>
        <end position="37"/>
    </location>
</feature>
<dbReference type="EMBL" id="LN879430">
    <property type="protein sequence ID" value="CUH93179.1"/>
    <property type="molecule type" value="Genomic_DNA"/>
</dbReference>
<dbReference type="RefSeq" id="WP_058258444.1">
    <property type="nucleotide sequence ID" value="NZ_DUPS01000069.1"/>
</dbReference>
<dbReference type="Pfam" id="PF13490">
    <property type="entry name" value="zf-HC2"/>
    <property type="match status" value="1"/>
</dbReference>
<dbReference type="AlphaFoldDB" id="A0A0K8J6Z1"/>
<proteinExistence type="inferred from homology"/>
<dbReference type="Gene3D" id="1.10.10.1320">
    <property type="entry name" value="Anti-sigma factor, zinc-finger domain"/>
    <property type="match status" value="1"/>
</dbReference>
<name>A0A0K8J6Z1_9FIRM</name>
<dbReference type="OrthoDB" id="9808253at2"/>
<evidence type="ECO:0000259" key="4">
    <source>
        <dbReference type="Pfam" id="PF13490"/>
    </source>
</evidence>
<comment type="similarity">
    <text evidence="1">Belongs to the zinc-associated anti-sigma factor (ZAS) superfamily. Anti-sigma-W factor family.</text>
</comment>
<organism evidence="5 6">
    <name type="scientific">Herbinix luporum</name>
    <dbReference type="NCBI Taxonomy" id="1679721"/>
    <lineage>
        <taxon>Bacteria</taxon>
        <taxon>Bacillati</taxon>
        <taxon>Bacillota</taxon>
        <taxon>Clostridia</taxon>
        <taxon>Lachnospirales</taxon>
        <taxon>Lachnospiraceae</taxon>
        <taxon>Herbinix</taxon>
    </lineage>
</organism>
<dbReference type="KEGG" id="hsd:SD1D_1633"/>
<dbReference type="InterPro" id="IPR041916">
    <property type="entry name" value="Anti_sigma_zinc_sf"/>
</dbReference>
<keyword evidence="6" id="KW-1185">Reference proteome</keyword>
<gene>
    <name evidence="5" type="ORF">SD1D_1633</name>
</gene>
<evidence type="ECO:0000313" key="5">
    <source>
        <dbReference type="EMBL" id="CUH93179.1"/>
    </source>
</evidence>
<dbReference type="Proteomes" id="UP000196053">
    <property type="component" value="Chromosome I"/>
</dbReference>
<evidence type="ECO:0000313" key="6">
    <source>
        <dbReference type="Proteomes" id="UP000196053"/>
    </source>
</evidence>
<keyword evidence="3" id="KW-0472">Membrane</keyword>
<accession>A0A0K8J6Z1</accession>
<evidence type="ECO:0000256" key="2">
    <source>
        <dbReference type="ARBA" id="ARBA00024438"/>
    </source>
</evidence>
<keyword evidence="3" id="KW-1133">Transmembrane helix</keyword>
<dbReference type="InterPro" id="IPR027383">
    <property type="entry name" value="Znf_put"/>
</dbReference>
<feature type="transmembrane region" description="Helical" evidence="3">
    <location>
        <begin position="91"/>
        <end position="109"/>
    </location>
</feature>
<keyword evidence="3" id="KW-0812">Transmembrane</keyword>
<reference evidence="6" key="1">
    <citation type="submission" date="2015-09" db="EMBL/GenBank/DDBJ databases">
        <authorList>
            <person name="Wibberg D."/>
        </authorList>
    </citation>
    <scope>NUCLEOTIDE SEQUENCE [LARGE SCALE GENOMIC DNA]</scope>
    <source>
        <strain evidence="6">SD1D</strain>
    </source>
</reference>
<protein>
    <recommendedName>
        <fullName evidence="2">Anti-sigma-W factor RsiW</fullName>
    </recommendedName>
</protein>
<sequence length="155" mass="18668">MTCMKAQSLITGFINDELDIGELERFILHIQSCKECREELEVYYALLTAMKQLDEDKDLSDDYSEELNEKINRAQERIIHLRYNYYRKKSALIIIILLITVVFSMYYYLGVSEEENPVKESKFRLRITFMEERFDKPKDEIELYLKEQEDNTPRQ</sequence>
<evidence type="ECO:0000256" key="3">
    <source>
        <dbReference type="SAM" id="Phobius"/>
    </source>
</evidence>
<evidence type="ECO:0000256" key="1">
    <source>
        <dbReference type="ARBA" id="ARBA00024353"/>
    </source>
</evidence>